<dbReference type="GeneID" id="122128707"/>
<dbReference type="AlphaFoldDB" id="A0A8M1KAF9"/>
<dbReference type="RefSeq" id="XP_042559228.1">
    <property type="nucleotide sequence ID" value="XM_042703294.1"/>
</dbReference>
<protein>
    <submittedName>
        <fullName evidence="4">Uncharacterized protein LOC122128707</fullName>
    </submittedName>
</protein>
<keyword evidence="3" id="KW-1185">Reference proteome</keyword>
<evidence type="ECO:0000256" key="2">
    <source>
        <dbReference type="SAM" id="Phobius"/>
    </source>
</evidence>
<reference evidence="4" key="1">
    <citation type="submission" date="2025-08" db="UniProtKB">
        <authorList>
            <consortium name="RefSeq"/>
        </authorList>
    </citation>
    <scope>IDENTIFICATION</scope>
</reference>
<evidence type="ECO:0000256" key="1">
    <source>
        <dbReference type="SAM" id="MobiDB-lite"/>
    </source>
</evidence>
<evidence type="ECO:0000313" key="4">
    <source>
        <dbReference type="RefSeq" id="XP_042559228.1"/>
    </source>
</evidence>
<dbReference type="Proteomes" id="UP000515152">
    <property type="component" value="Chromosome 23"/>
</dbReference>
<accession>A0A8M1KAF9</accession>
<keyword evidence="2" id="KW-1133">Transmembrane helix</keyword>
<evidence type="ECO:0000313" key="3">
    <source>
        <dbReference type="Proteomes" id="UP000515152"/>
    </source>
</evidence>
<organism evidence="3 4">
    <name type="scientific">Clupea harengus</name>
    <name type="common">Atlantic herring</name>
    <dbReference type="NCBI Taxonomy" id="7950"/>
    <lineage>
        <taxon>Eukaryota</taxon>
        <taxon>Metazoa</taxon>
        <taxon>Chordata</taxon>
        <taxon>Craniata</taxon>
        <taxon>Vertebrata</taxon>
        <taxon>Euteleostomi</taxon>
        <taxon>Actinopterygii</taxon>
        <taxon>Neopterygii</taxon>
        <taxon>Teleostei</taxon>
        <taxon>Clupei</taxon>
        <taxon>Clupeiformes</taxon>
        <taxon>Clupeoidei</taxon>
        <taxon>Clupeidae</taxon>
        <taxon>Clupea</taxon>
    </lineage>
</organism>
<keyword evidence="2" id="KW-0472">Membrane</keyword>
<keyword evidence="2" id="KW-0812">Transmembrane</keyword>
<sequence>MCLTMKTVADEKKRGREKGRKKEGQRVAGGWRAKLMNCFLCGAANQDQDEQIEKEQVKTGQKPEEKQSQTERGQRQGIAPPRAAMMAERKRELEKMHEDMKKWEMYGVRKNVTRRSRKVTEQEILKMDEDMRRWEVHWQQTKRSRKVAEANQEWSQMALKSEDAGKKITFREDLCEVRFIDEEAKPSQGDQKVLGEGGQQEQDIEKHVERKLTKQEEYEMYFQQVLKMLKDEKEMKKKEAITEKCIQKEEQLQGRGEGQIALKRQEAAVICPDIGSALLFVMICMTFCAFDFFR</sequence>
<feature type="region of interest" description="Disordered" evidence="1">
    <location>
        <begin position="47"/>
        <end position="83"/>
    </location>
</feature>
<dbReference type="KEGG" id="char:122128707"/>
<gene>
    <name evidence="4" type="primary">LOC122128707</name>
</gene>
<feature type="compositionally biased region" description="Basic and acidic residues" evidence="1">
    <location>
        <begin position="8"/>
        <end position="25"/>
    </location>
</feature>
<feature type="compositionally biased region" description="Basic and acidic residues" evidence="1">
    <location>
        <begin position="51"/>
        <end position="74"/>
    </location>
</feature>
<feature type="region of interest" description="Disordered" evidence="1">
    <location>
        <begin position="186"/>
        <end position="205"/>
    </location>
</feature>
<feature type="region of interest" description="Disordered" evidence="1">
    <location>
        <begin position="1"/>
        <end position="28"/>
    </location>
</feature>
<dbReference type="OrthoDB" id="10627527at2759"/>
<proteinExistence type="predicted"/>
<name>A0A8M1KAF9_CLUHA</name>
<feature type="transmembrane region" description="Helical" evidence="2">
    <location>
        <begin position="274"/>
        <end position="293"/>
    </location>
</feature>